<comment type="caution">
    <text evidence="2">The sequence shown here is derived from an EMBL/GenBank/DDBJ whole genome shotgun (WGS) entry which is preliminary data.</text>
</comment>
<organism evidence="2 3">
    <name type="scientific">Nephila pilipes</name>
    <name type="common">Giant wood spider</name>
    <name type="synonym">Nephila maculata</name>
    <dbReference type="NCBI Taxonomy" id="299642"/>
    <lineage>
        <taxon>Eukaryota</taxon>
        <taxon>Metazoa</taxon>
        <taxon>Ecdysozoa</taxon>
        <taxon>Arthropoda</taxon>
        <taxon>Chelicerata</taxon>
        <taxon>Arachnida</taxon>
        <taxon>Araneae</taxon>
        <taxon>Araneomorphae</taxon>
        <taxon>Entelegynae</taxon>
        <taxon>Araneoidea</taxon>
        <taxon>Nephilidae</taxon>
        <taxon>Nephila</taxon>
    </lineage>
</organism>
<gene>
    <name evidence="2" type="ORF">NPIL_209711</name>
</gene>
<dbReference type="EMBL" id="BMAW01104351">
    <property type="protein sequence ID" value="GFT13857.1"/>
    <property type="molecule type" value="Genomic_DNA"/>
</dbReference>
<dbReference type="Proteomes" id="UP000887013">
    <property type="component" value="Unassembled WGS sequence"/>
</dbReference>
<evidence type="ECO:0000313" key="2">
    <source>
        <dbReference type="EMBL" id="GFT13857.1"/>
    </source>
</evidence>
<reference evidence="2" key="1">
    <citation type="submission" date="2020-08" db="EMBL/GenBank/DDBJ databases">
        <title>Multicomponent nature underlies the extraordinary mechanical properties of spider dragline silk.</title>
        <authorList>
            <person name="Kono N."/>
            <person name="Nakamura H."/>
            <person name="Mori M."/>
            <person name="Yoshida Y."/>
            <person name="Ohtoshi R."/>
            <person name="Malay A.D."/>
            <person name="Moran D.A.P."/>
            <person name="Tomita M."/>
            <person name="Numata K."/>
            <person name="Arakawa K."/>
        </authorList>
    </citation>
    <scope>NUCLEOTIDE SEQUENCE</scope>
</reference>
<feature type="compositionally biased region" description="Low complexity" evidence="1">
    <location>
        <begin position="1"/>
        <end position="15"/>
    </location>
</feature>
<keyword evidence="3" id="KW-1185">Reference proteome</keyword>
<evidence type="ECO:0000313" key="3">
    <source>
        <dbReference type="Proteomes" id="UP000887013"/>
    </source>
</evidence>
<feature type="region of interest" description="Disordered" evidence="1">
    <location>
        <begin position="1"/>
        <end position="22"/>
    </location>
</feature>
<dbReference type="AlphaFoldDB" id="A0A8X6TH09"/>
<protein>
    <submittedName>
        <fullName evidence="2">Uncharacterized protein</fullName>
    </submittedName>
</protein>
<evidence type="ECO:0000256" key="1">
    <source>
        <dbReference type="SAM" id="MobiDB-lite"/>
    </source>
</evidence>
<accession>A0A8X6TH09</accession>
<name>A0A8X6TH09_NEPPI</name>
<sequence>MDLYSSPVSSPVSSPDPTTQEDLPCFTRQKAQEEIQFLSVLMENAAATLNAYKIRHFFDENDFACKAELSRFREAEAREQYMVNAFSAIPVCEYNGCPYHSENSQKEINNLFTKPFSFKYSSKKN</sequence>
<proteinExistence type="predicted"/>